<dbReference type="AlphaFoldDB" id="N9VBE2"/>
<dbReference type="STRING" id="1188235.MBVG_6920"/>
<name>N9VBE2_9BACT</name>
<dbReference type="EMBL" id="AORH01000034">
    <property type="protein sequence ID" value="ENY69013.1"/>
    <property type="molecule type" value="Genomic_DNA"/>
</dbReference>
<gene>
    <name evidence="1" type="ORF">MBVG_6920</name>
</gene>
<keyword evidence="2" id="KW-1185">Reference proteome</keyword>
<dbReference type="PATRIC" id="fig|1188235.3.peg.690"/>
<dbReference type="eggNOG" id="ENOG5031Z82">
    <property type="taxonomic scope" value="Bacteria"/>
</dbReference>
<accession>N9VBE2</accession>
<sequence length="519" mass="60068">MRIKDFSGNLQLIIDGDNQWAFSKDIEFNYHATNFSRVILHNVIHKEILDSGLHFSTHPYMSKLDTLALATLTSNGKAIFTGLINSQGRYSLNPKAIKDRSIELVDIRLWLSKKTPPDLTFEDVNPSDALDAIIETMQEPKIKRGKVSFSDNTPISAYDTTNKSPYSLLKDVLAVQTKSFLYFNQDENGNLLINYASEFDFLNREVPVLNYDNWSEFQLLDIKLEENTDGYFNKLRVASDNVLSTYEINEKVSATNEMKSIWVSQPIGKIASNGSEVKSYYVKNNNTEKTELLEIATKEEYTKGKKCHLYFNEGERELVFNNVWDWDNATLNIFYHSLNKGGVTVENASEISRIRELNTFNGDVFKFEQFNDLADYGDLFNKAKNYLNINSRPRKELKIITTKPFLEIGDFVELAFNDFKFDGRYVCYGFNVKFSANVNSLYITYDLRNSFNSDTLVNFYDDDGYRKNPLLLRTRNKTLYKFKDYVVNDGNLHYLYNFKNLKTNKTGEIITKTKVIKRI</sequence>
<dbReference type="Proteomes" id="UP000013220">
    <property type="component" value="Unassembled WGS sequence"/>
</dbReference>
<dbReference type="RefSeq" id="WP_004421615.1">
    <property type="nucleotide sequence ID" value="NZ_AORH01000034.1"/>
</dbReference>
<comment type="caution">
    <text evidence="1">The sequence shown here is derived from an EMBL/GenBank/DDBJ whole genome shotgun (WGS) entry which is preliminary data.</text>
</comment>
<reference evidence="1 2" key="1">
    <citation type="journal article" date="2013" name="Genome Announc.">
        <title>Draft Genome Sequences of Mycoplasma alkalescens, Mycoplasma arginini, and Mycoplasma bovigenitalium, Three Species with Equivocal Pathogenic Status for Cattle.</title>
        <authorList>
            <person name="Manso-Silvan L."/>
            <person name="Tardy F."/>
            <person name="Baranowski E."/>
            <person name="Barre A."/>
            <person name="Blanchard A."/>
            <person name="Breton M."/>
            <person name="Couture C."/>
            <person name="Citti C."/>
            <person name="Dordet-Frisoni E."/>
            <person name="Dupuy V."/>
            <person name="Gaurivaud P."/>
            <person name="Jacob D."/>
            <person name="Lemaitre C."/>
            <person name="Nikolski M."/>
            <person name="Nouvel L.X."/>
            <person name="Poumarat F."/>
            <person name="Thebault P."/>
            <person name="Theil S."/>
            <person name="Thiaucourt F."/>
            <person name="Sirand-Pugnet P."/>
        </authorList>
    </citation>
    <scope>NUCLEOTIDE SEQUENCE [LARGE SCALE GENOMIC DNA]</scope>
    <source>
        <strain evidence="1 2">51080</strain>
    </source>
</reference>
<evidence type="ECO:0000313" key="1">
    <source>
        <dbReference type="EMBL" id="ENY69013.1"/>
    </source>
</evidence>
<evidence type="ECO:0000313" key="2">
    <source>
        <dbReference type="Proteomes" id="UP000013220"/>
    </source>
</evidence>
<organism evidence="1 2">
    <name type="scientific">Mycoplasmopsis bovigenitalium 51080</name>
    <dbReference type="NCBI Taxonomy" id="1188235"/>
    <lineage>
        <taxon>Bacteria</taxon>
        <taxon>Bacillati</taxon>
        <taxon>Mycoplasmatota</taxon>
        <taxon>Mycoplasmoidales</taxon>
        <taxon>Metamycoplasmataceae</taxon>
        <taxon>Mycoplasmopsis</taxon>
    </lineage>
</organism>
<proteinExistence type="predicted"/>
<protein>
    <submittedName>
        <fullName evidence="1">Uncharacterized protein</fullName>
    </submittedName>
</protein>
<dbReference type="OrthoDB" id="395907at2"/>